<evidence type="ECO:0000259" key="2">
    <source>
        <dbReference type="Pfam" id="PF12776"/>
    </source>
</evidence>
<keyword evidence="4" id="KW-1185">Reference proteome</keyword>
<feature type="region of interest" description="Disordered" evidence="1">
    <location>
        <begin position="144"/>
        <end position="189"/>
    </location>
</feature>
<gene>
    <name evidence="3" type="ORF">CIPAW_06G117600</name>
</gene>
<evidence type="ECO:0000256" key="1">
    <source>
        <dbReference type="SAM" id="MobiDB-lite"/>
    </source>
</evidence>
<dbReference type="InterPro" id="IPR024752">
    <property type="entry name" value="Myb/SANT-like_dom"/>
</dbReference>
<proteinExistence type="predicted"/>
<dbReference type="PANTHER" id="PTHR47584">
    <property type="match status" value="1"/>
</dbReference>
<sequence>MDDPNEVIRDRLLWDDGMEDVLINFLYDDSIAGRIRAGKITHNDHVWLAERLSDYETKKFNSEQVKGKIARLKRRQREFTDLMKQTGLGWDPDRKAPVASEEHWANAIRVRNSFKNFKTNGCPRYEELCTIFGCSFAMGTLHRASTEPTPTSEEEDLLDEELRNRESPCQDDEGGPLPPSPMYSSTQSR</sequence>
<evidence type="ECO:0000313" key="3">
    <source>
        <dbReference type="EMBL" id="KAG6651518.1"/>
    </source>
</evidence>
<name>A0A8T1QAI7_CARIL</name>
<dbReference type="Proteomes" id="UP000811609">
    <property type="component" value="Chromosome 6"/>
</dbReference>
<comment type="caution">
    <text evidence="3">The sequence shown here is derived from an EMBL/GenBank/DDBJ whole genome shotgun (WGS) entry which is preliminary data.</text>
</comment>
<dbReference type="PANTHER" id="PTHR47584:SF14">
    <property type="entry name" value="L10-INTERACTING MYB DOMAIN-CONTAINING PROTEIN-LIKE"/>
    <property type="match status" value="1"/>
</dbReference>
<feature type="domain" description="Myb/SANT-like" evidence="2">
    <location>
        <begin position="14"/>
        <end position="106"/>
    </location>
</feature>
<evidence type="ECO:0000313" key="4">
    <source>
        <dbReference type="Proteomes" id="UP000811609"/>
    </source>
</evidence>
<organism evidence="3 4">
    <name type="scientific">Carya illinoinensis</name>
    <name type="common">Pecan</name>
    <dbReference type="NCBI Taxonomy" id="32201"/>
    <lineage>
        <taxon>Eukaryota</taxon>
        <taxon>Viridiplantae</taxon>
        <taxon>Streptophyta</taxon>
        <taxon>Embryophyta</taxon>
        <taxon>Tracheophyta</taxon>
        <taxon>Spermatophyta</taxon>
        <taxon>Magnoliopsida</taxon>
        <taxon>eudicotyledons</taxon>
        <taxon>Gunneridae</taxon>
        <taxon>Pentapetalae</taxon>
        <taxon>rosids</taxon>
        <taxon>fabids</taxon>
        <taxon>Fagales</taxon>
        <taxon>Juglandaceae</taxon>
        <taxon>Carya</taxon>
    </lineage>
</organism>
<accession>A0A8T1QAI7</accession>
<protein>
    <recommendedName>
        <fullName evidence="2">Myb/SANT-like domain-containing protein</fullName>
    </recommendedName>
</protein>
<dbReference type="EMBL" id="CM031814">
    <property type="protein sequence ID" value="KAG6651518.1"/>
    <property type="molecule type" value="Genomic_DNA"/>
</dbReference>
<dbReference type="AlphaFoldDB" id="A0A8T1QAI7"/>
<reference evidence="3" key="1">
    <citation type="submission" date="2020-12" db="EMBL/GenBank/DDBJ databases">
        <title>WGS assembly of Carya illinoinensis cv. Pawnee.</title>
        <authorList>
            <person name="Platts A."/>
            <person name="Shu S."/>
            <person name="Wright S."/>
            <person name="Barry K."/>
            <person name="Edger P."/>
            <person name="Pires J.C."/>
            <person name="Schmutz J."/>
        </authorList>
    </citation>
    <scope>NUCLEOTIDE SEQUENCE</scope>
    <source>
        <tissue evidence="3">Leaf</tissue>
    </source>
</reference>
<dbReference type="InterPro" id="IPR045026">
    <property type="entry name" value="LIMYB"/>
</dbReference>
<dbReference type="Pfam" id="PF12776">
    <property type="entry name" value="Myb_DNA-bind_3"/>
    <property type="match status" value="1"/>
</dbReference>